<sequence>MTTATTRSVLSGMRVKEAMRRQIVSLEGTASIATGVGRMIKYKADALLVTDGEGAPTGIVAKTDMVGAYYADLPVDTPLEAIMVAPLQTCFSDDGLDHALDSMRSSGIHQLFVVGAHADRYEGMLNYGDILGLVFQICRKCRKSRSHQPADLLDVPAPAESTVAEVMTPRVIDSRRDDTLFAVIEALTSHRMSAVLVTEGTGHPAGVISKTDLIVAWRHGVAPDADAASVMSRPVVSCDQTASVNQAMTIMLLGDMSRIFVHDADPQRIIGVLSLSDAANHRSGTCRACVSSRMVT</sequence>
<dbReference type="Gene3D" id="3.10.580.10">
    <property type="entry name" value="CBS-domain"/>
    <property type="match status" value="2"/>
</dbReference>
<dbReference type="SUPFAM" id="SSF54631">
    <property type="entry name" value="CBS-domain pair"/>
    <property type="match status" value="2"/>
</dbReference>
<dbReference type="PROSITE" id="PS51371">
    <property type="entry name" value="CBS"/>
    <property type="match status" value="4"/>
</dbReference>
<evidence type="ECO:0000259" key="3">
    <source>
        <dbReference type="PROSITE" id="PS51371"/>
    </source>
</evidence>
<dbReference type="InterPro" id="IPR051257">
    <property type="entry name" value="Diverse_CBS-Domain"/>
</dbReference>
<feature type="domain" description="CBS" evidence="3">
    <location>
        <begin position="167"/>
        <end position="223"/>
    </location>
</feature>
<dbReference type="PANTHER" id="PTHR43080">
    <property type="entry name" value="CBS DOMAIN-CONTAINING PROTEIN CBSX3, MITOCHONDRIAL"/>
    <property type="match status" value="1"/>
</dbReference>
<proteinExistence type="predicted"/>
<dbReference type="OrthoDB" id="5417002at2"/>
<evidence type="ECO:0000313" key="4">
    <source>
        <dbReference type="EMBL" id="BBO73886.1"/>
    </source>
</evidence>
<evidence type="ECO:0000313" key="5">
    <source>
        <dbReference type="Proteomes" id="UP000427769"/>
    </source>
</evidence>
<dbReference type="SMART" id="SM00116">
    <property type="entry name" value="CBS"/>
    <property type="match status" value="4"/>
</dbReference>
<feature type="domain" description="CBS" evidence="3">
    <location>
        <begin position="19"/>
        <end position="75"/>
    </location>
</feature>
<protein>
    <recommendedName>
        <fullName evidence="3">CBS domain-containing protein</fullName>
    </recommendedName>
</protein>
<dbReference type="InterPro" id="IPR000644">
    <property type="entry name" value="CBS_dom"/>
</dbReference>
<dbReference type="InterPro" id="IPR046342">
    <property type="entry name" value="CBS_dom_sf"/>
</dbReference>
<dbReference type="RefSeq" id="WP_155302957.1">
    <property type="nucleotide sequence ID" value="NZ_AP021875.1"/>
</dbReference>
<dbReference type="AlphaFoldDB" id="A0A5K7YX23"/>
<dbReference type="EMBL" id="AP021875">
    <property type="protein sequence ID" value="BBO73886.1"/>
    <property type="molecule type" value="Genomic_DNA"/>
</dbReference>
<dbReference type="CDD" id="cd02205">
    <property type="entry name" value="CBS_pair_SF"/>
    <property type="match status" value="2"/>
</dbReference>
<dbReference type="KEGG" id="dwd:DSCW_13030"/>
<keyword evidence="5" id="KW-1185">Reference proteome</keyword>
<feature type="domain" description="CBS" evidence="3">
    <location>
        <begin position="83"/>
        <end position="144"/>
    </location>
</feature>
<dbReference type="Pfam" id="PF00571">
    <property type="entry name" value="CBS"/>
    <property type="match status" value="4"/>
</dbReference>
<gene>
    <name evidence="4" type="ORF">DSCW_13030</name>
</gene>
<keyword evidence="1 2" id="KW-0129">CBS domain</keyword>
<dbReference type="Proteomes" id="UP000427769">
    <property type="component" value="Chromosome"/>
</dbReference>
<dbReference type="PANTHER" id="PTHR43080:SF29">
    <property type="entry name" value="OS02G0818000 PROTEIN"/>
    <property type="match status" value="1"/>
</dbReference>
<feature type="domain" description="CBS" evidence="3">
    <location>
        <begin position="231"/>
        <end position="289"/>
    </location>
</feature>
<organism evidence="4 5">
    <name type="scientific">Desulfosarcina widdelii</name>
    <dbReference type="NCBI Taxonomy" id="947919"/>
    <lineage>
        <taxon>Bacteria</taxon>
        <taxon>Pseudomonadati</taxon>
        <taxon>Thermodesulfobacteriota</taxon>
        <taxon>Desulfobacteria</taxon>
        <taxon>Desulfobacterales</taxon>
        <taxon>Desulfosarcinaceae</taxon>
        <taxon>Desulfosarcina</taxon>
    </lineage>
</organism>
<evidence type="ECO:0000256" key="2">
    <source>
        <dbReference type="PROSITE-ProRule" id="PRU00703"/>
    </source>
</evidence>
<reference evidence="4 5" key="1">
    <citation type="submission" date="2019-11" db="EMBL/GenBank/DDBJ databases">
        <title>Comparative genomics of hydrocarbon-degrading Desulfosarcina strains.</title>
        <authorList>
            <person name="Watanabe M."/>
            <person name="Kojima H."/>
            <person name="Fukui M."/>
        </authorList>
    </citation>
    <scope>NUCLEOTIDE SEQUENCE [LARGE SCALE GENOMIC DNA]</scope>
    <source>
        <strain evidence="4 5">PP31</strain>
    </source>
</reference>
<name>A0A5K7YX23_9BACT</name>
<evidence type="ECO:0000256" key="1">
    <source>
        <dbReference type="ARBA" id="ARBA00023122"/>
    </source>
</evidence>
<accession>A0A5K7YX23</accession>